<feature type="region of interest" description="Disordered" evidence="5">
    <location>
        <begin position="222"/>
        <end position="343"/>
    </location>
</feature>
<comment type="caution">
    <text evidence="7">The sequence shown here is derived from an EMBL/GenBank/DDBJ whole genome shotgun (WGS) entry which is preliminary data.</text>
</comment>
<dbReference type="Gene3D" id="1.10.10.10">
    <property type="entry name" value="Winged helix-like DNA-binding domain superfamily/Winged helix DNA-binding domain"/>
    <property type="match status" value="1"/>
</dbReference>
<dbReference type="InterPro" id="IPR036388">
    <property type="entry name" value="WH-like_DNA-bd_sf"/>
</dbReference>
<dbReference type="Pfam" id="PF04218">
    <property type="entry name" value="CENP-B_N"/>
    <property type="match status" value="1"/>
</dbReference>
<evidence type="ECO:0000259" key="6">
    <source>
        <dbReference type="PROSITE" id="PS51253"/>
    </source>
</evidence>
<evidence type="ECO:0000256" key="3">
    <source>
        <dbReference type="ARBA" id="ARBA00023125"/>
    </source>
</evidence>
<evidence type="ECO:0000313" key="7">
    <source>
        <dbReference type="EMBL" id="KAK8721855.1"/>
    </source>
</evidence>
<dbReference type="SMART" id="SM00674">
    <property type="entry name" value="CENPB"/>
    <property type="match status" value="1"/>
</dbReference>
<dbReference type="InterPro" id="IPR050863">
    <property type="entry name" value="CenT-Element_Derived"/>
</dbReference>
<feature type="region of interest" description="Disordered" evidence="5">
    <location>
        <begin position="391"/>
        <end position="412"/>
    </location>
</feature>
<keyword evidence="3" id="KW-0238">DNA-binding</keyword>
<dbReference type="GO" id="GO:0005634">
    <property type="term" value="C:nucleus"/>
    <property type="evidence" value="ECO:0007669"/>
    <property type="project" value="UniProtKB-SubCell"/>
</dbReference>
<dbReference type="InterPro" id="IPR009057">
    <property type="entry name" value="Homeodomain-like_sf"/>
</dbReference>
<dbReference type="SUPFAM" id="SSF46689">
    <property type="entry name" value="Homeodomain-like"/>
    <property type="match status" value="2"/>
</dbReference>
<feature type="non-terminal residue" evidence="7">
    <location>
        <position position="581"/>
    </location>
</feature>
<dbReference type="InterPro" id="IPR006600">
    <property type="entry name" value="HTH_CenpB_DNA-bd_dom"/>
</dbReference>
<reference evidence="7 8" key="1">
    <citation type="journal article" date="2024" name="BMC Genomics">
        <title>Genome assembly of redclaw crayfish (Cherax quadricarinatus) provides insights into its immune adaptation and hypoxia tolerance.</title>
        <authorList>
            <person name="Liu Z."/>
            <person name="Zheng J."/>
            <person name="Li H."/>
            <person name="Fang K."/>
            <person name="Wang S."/>
            <person name="He J."/>
            <person name="Zhou D."/>
            <person name="Weng S."/>
            <person name="Chi M."/>
            <person name="Gu Z."/>
            <person name="He J."/>
            <person name="Li F."/>
            <person name="Wang M."/>
        </authorList>
    </citation>
    <scope>NUCLEOTIDE SEQUENCE [LARGE SCALE GENOMIC DNA]</scope>
    <source>
        <strain evidence="7">ZL_2023a</strain>
    </source>
</reference>
<comment type="similarity">
    <text evidence="2">Belongs to the tigger transposable element derived protein family.</text>
</comment>
<feature type="non-terminal residue" evidence="7">
    <location>
        <position position="1"/>
    </location>
</feature>
<keyword evidence="8" id="KW-1185">Reference proteome</keyword>
<proteinExistence type="inferred from homology"/>
<evidence type="ECO:0000256" key="1">
    <source>
        <dbReference type="ARBA" id="ARBA00004123"/>
    </source>
</evidence>
<organism evidence="7 8">
    <name type="scientific">Cherax quadricarinatus</name>
    <name type="common">Australian red claw crayfish</name>
    <dbReference type="NCBI Taxonomy" id="27406"/>
    <lineage>
        <taxon>Eukaryota</taxon>
        <taxon>Metazoa</taxon>
        <taxon>Ecdysozoa</taxon>
        <taxon>Arthropoda</taxon>
        <taxon>Crustacea</taxon>
        <taxon>Multicrustacea</taxon>
        <taxon>Malacostraca</taxon>
        <taxon>Eumalacostraca</taxon>
        <taxon>Eucarida</taxon>
        <taxon>Decapoda</taxon>
        <taxon>Pleocyemata</taxon>
        <taxon>Astacidea</taxon>
        <taxon>Parastacoidea</taxon>
        <taxon>Parastacidae</taxon>
        <taxon>Cherax</taxon>
    </lineage>
</organism>
<name>A0AAW0VYE7_CHEQU</name>
<dbReference type="EMBL" id="JARKIK010000098">
    <property type="protein sequence ID" value="KAK8721855.1"/>
    <property type="molecule type" value="Genomic_DNA"/>
</dbReference>
<protein>
    <recommendedName>
        <fullName evidence="6">HTH CENPB-type domain-containing protein</fullName>
    </recommendedName>
</protein>
<keyword evidence="4" id="KW-0539">Nucleus</keyword>
<sequence length="581" mass="66620">KNLPIIYRVHKDSYINQVLFQDWFYNHFVPEVKKNFIKTGHPADSTALLLLDKSNAHPRLQDLRSGNIFAEFLPDSKTGLIQPMEQGVVQDVKARYRKIFIRRLIAHNGSMEEFNKSFTINEAISDITKAWELVTNSSLKKSWRKLWPDISFIDSDDEEFEGFKPKRISKRNSLKQEILDDIKVIEAPEVKKMFESENLEESIDKWLDCDDAAPTIDRLTNHEVGDSLKNPNTTVEIHSVDSDDNEDIHPSSSDHNPTTFNSNRTPNKCVETDDNEEISASILDQNSKDKKESIDKLGDHDKVGPTTQCCTEDDLTEIVQRPKTIDETDSDDSDNESPLPTLEESLKKVETLIRFMESRKEFTHEQIIEQYQIEKILLSLKIQTLEQHSSNTVSKKHIKSSPSPPVRSPSPIRRIKPIFKRKNSSDGETMPKKKRNLLMLDEKVRMLDFLARGDSNTSVARRFGINSSTLQSIKKCEKKIRDNVKSSSAVGAKMIKSVRNPNLVKMETHLNVWIEDMHQRNITFDRSTIRKKASTIYESLVSSSGEDSNAPFFVASSGWFLKFMKRYGLHDINITGETAYL</sequence>
<evidence type="ECO:0000313" key="8">
    <source>
        <dbReference type="Proteomes" id="UP001445076"/>
    </source>
</evidence>
<dbReference type="InterPro" id="IPR007889">
    <property type="entry name" value="HTH_Psq"/>
</dbReference>
<evidence type="ECO:0000256" key="2">
    <source>
        <dbReference type="ARBA" id="ARBA00010881"/>
    </source>
</evidence>
<evidence type="ECO:0000256" key="4">
    <source>
        <dbReference type="ARBA" id="ARBA00023242"/>
    </source>
</evidence>
<dbReference type="PANTHER" id="PTHR19303:SF73">
    <property type="entry name" value="PROTEIN PDC2"/>
    <property type="match status" value="1"/>
</dbReference>
<dbReference type="Pfam" id="PF03221">
    <property type="entry name" value="HTH_Tnp_Tc5"/>
    <property type="match status" value="1"/>
</dbReference>
<comment type="subcellular location">
    <subcellularLocation>
        <location evidence="1">Nucleus</location>
    </subcellularLocation>
</comment>
<dbReference type="GO" id="GO:0003677">
    <property type="term" value="F:DNA binding"/>
    <property type="evidence" value="ECO:0007669"/>
    <property type="project" value="UniProtKB-KW"/>
</dbReference>
<dbReference type="InterPro" id="IPR004875">
    <property type="entry name" value="DDE_SF_endonuclease_dom"/>
</dbReference>
<evidence type="ECO:0000256" key="5">
    <source>
        <dbReference type="SAM" id="MobiDB-lite"/>
    </source>
</evidence>
<feature type="domain" description="HTH CENPB-type" evidence="6">
    <location>
        <begin position="494"/>
        <end position="573"/>
    </location>
</feature>
<feature type="compositionally biased region" description="Polar residues" evidence="5">
    <location>
        <begin position="250"/>
        <end position="266"/>
    </location>
</feature>
<dbReference type="PANTHER" id="PTHR19303">
    <property type="entry name" value="TRANSPOSON"/>
    <property type="match status" value="1"/>
</dbReference>
<dbReference type="PROSITE" id="PS51253">
    <property type="entry name" value="HTH_CENPB"/>
    <property type="match status" value="1"/>
</dbReference>
<dbReference type="Gene3D" id="1.10.10.60">
    <property type="entry name" value="Homeodomain-like"/>
    <property type="match status" value="1"/>
</dbReference>
<dbReference type="AlphaFoldDB" id="A0AAW0VYE7"/>
<accession>A0AAW0VYE7</accession>
<gene>
    <name evidence="7" type="ORF">OTU49_012609</name>
</gene>
<feature type="compositionally biased region" description="Basic and acidic residues" evidence="5">
    <location>
        <begin position="286"/>
        <end position="303"/>
    </location>
</feature>
<dbReference type="Pfam" id="PF03184">
    <property type="entry name" value="DDE_1"/>
    <property type="match status" value="1"/>
</dbReference>
<dbReference type="Proteomes" id="UP001445076">
    <property type="component" value="Unassembled WGS sequence"/>
</dbReference>